<reference evidence="3 4" key="1">
    <citation type="journal article" date="2016" name="Sci. Rep.">
        <title>Insights into Adaptations to a Near-Obligate Nematode Endoparasitic Lifestyle from the Finished Genome of Drechmeria coniospora.</title>
        <authorList>
            <person name="Zhang L."/>
            <person name="Zhou Z."/>
            <person name="Guo Q."/>
            <person name="Fokkens L."/>
            <person name="Miskei M."/>
            <person name="Pocsi I."/>
            <person name="Zhang W."/>
            <person name="Chen M."/>
            <person name="Wang L."/>
            <person name="Sun Y."/>
            <person name="Donzelli B.G."/>
            <person name="Gibson D.M."/>
            <person name="Nelson D.R."/>
            <person name="Luo J.G."/>
            <person name="Rep M."/>
            <person name="Liu H."/>
            <person name="Yang S."/>
            <person name="Wang J."/>
            <person name="Krasnoff S.B."/>
            <person name="Xu Y."/>
            <person name="Molnar I."/>
            <person name="Lin M."/>
        </authorList>
    </citation>
    <scope>NUCLEOTIDE SEQUENCE [LARGE SCALE GENOMIC DNA]</scope>
    <source>
        <strain evidence="3 4">ARSEF 6962</strain>
    </source>
</reference>
<dbReference type="EMBL" id="LAYC01000001">
    <property type="protein sequence ID" value="KYK62155.1"/>
    <property type="molecule type" value="Genomic_DNA"/>
</dbReference>
<dbReference type="PROSITE" id="PS51212">
    <property type="entry name" value="WSC"/>
    <property type="match status" value="1"/>
</dbReference>
<dbReference type="Pfam" id="PF01822">
    <property type="entry name" value="WSC"/>
    <property type="match status" value="1"/>
</dbReference>
<dbReference type="RefSeq" id="XP_040661507.1">
    <property type="nucleotide sequence ID" value="XM_040800624.1"/>
</dbReference>
<feature type="signal peptide" evidence="1">
    <location>
        <begin position="1"/>
        <end position="32"/>
    </location>
</feature>
<dbReference type="STRING" id="98403.A0A151GYI8"/>
<evidence type="ECO:0000313" key="4">
    <source>
        <dbReference type="Proteomes" id="UP000076580"/>
    </source>
</evidence>
<keyword evidence="4" id="KW-1185">Reference proteome</keyword>
<dbReference type="GeneID" id="63715945"/>
<evidence type="ECO:0000256" key="1">
    <source>
        <dbReference type="SAM" id="SignalP"/>
    </source>
</evidence>
<proteinExistence type="predicted"/>
<feature type="domain" description="WSC" evidence="2">
    <location>
        <begin position="43"/>
        <end position="138"/>
    </location>
</feature>
<protein>
    <recommendedName>
        <fullName evidence="2">WSC domain-containing protein</fullName>
    </recommendedName>
</protein>
<gene>
    <name evidence="3" type="ORF">DCS_03302</name>
</gene>
<dbReference type="InParanoid" id="A0A151GYI8"/>
<dbReference type="InterPro" id="IPR002889">
    <property type="entry name" value="WSC_carb-bd"/>
</dbReference>
<keyword evidence="1" id="KW-0732">Signal</keyword>
<evidence type="ECO:0000313" key="3">
    <source>
        <dbReference type="EMBL" id="KYK62155.1"/>
    </source>
</evidence>
<sequence>MNPTRPPTSFTPVLKTMARAALLAGLLTGIGAAQDAISSSTLGFHYMGCVAAAPSSFPLSPAGIPKRYTAAECFRACVAAGANYAALGNGCHCDNAAPGQAPPYESAAESECSQECIIGDWRAGRCGGPPASNPGSKQVFSLYMRTSLASISQRGLMTDEEDCDDDKKAKEKSKVVPVVIKAADVTKTITSCPPDVVNCPAAHKATCPPGGCRPAVTKTKTKTMTTTEPCTEMGTPPPVVTKIAVDVEKVKAECPGGCHDAKVAVAADCPGGCHDSKKAVVPTCPGAGCNSTKTDSGERHCAGGCKGTTVVPPPPATTAWKAPTDVVVVVSEGAFRRPARTAGLFGLSLMMALVVDLF</sequence>
<organism evidence="3 4">
    <name type="scientific">Drechmeria coniospora</name>
    <name type="common">Nematophagous fungus</name>
    <name type="synonym">Meria coniospora</name>
    <dbReference type="NCBI Taxonomy" id="98403"/>
    <lineage>
        <taxon>Eukaryota</taxon>
        <taxon>Fungi</taxon>
        <taxon>Dikarya</taxon>
        <taxon>Ascomycota</taxon>
        <taxon>Pezizomycotina</taxon>
        <taxon>Sordariomycetes</taxon>
        <taxon>Hypocreomycetidae</taxon>
        <taxon>Hypocreales</taxon>
        <taxon>Ophiocordycipitaceae</taxon>
        <taxon>Drechmeria</taxon>
    </lineage>
</organism>
<feature type="chain" id="PRO_5007581157" description="WSC domain-containing protein" evidence="1">
    <location>
        <begin position="33"/>
        <end position="358"/>
    </location>
</feature>
<dbReference type="Proteomes" id="UP000076580">
    <property type="component" value="Chromosome 01"/>
</dbReference>
<evidence type="ECO:0000259" key="2">
    <source>
        <dbReference type="PROSITE" id="PS51212"/>
    </source>
</evidence>
<accession>A0A151GYI8</accession>
<dbReference type="AlphaFoldDB" id="A0A151GYI8"/>
<name>A0A151GYI8_DRECN</name>
<comment type="caution">
    <text evidence="3">The sequence shown here is derived from an EMBL/GenBank/DDBJ whole genome shotgun (WGS) entry which is preliminary data.</text>
</comment>